<keyword evidence="4" id="KW-0131">Cell cycle</keyword>
<keyword evidence="3" id="KW-0833">Ubl conjugation pathway</keyword>
<dbReference type="CDD" id="cd16270">
    <property type="entry name" value="Apc5_N"/>
    <property type="match status" value="1"/>
</dbReference>
<accession>A0A2N9F9B1</accession>
<evidence type="ECO:0000256" key="3">
    <source>
        <dbReference type="ARBA" id="ARBA00022786"/>
    </source>
</evidence>
<dbReference type="PANTHER" id="PTHR12830:SF9">
    <property type="entry name" value="ANAPHASE-PROMOTING COMPLEX SUBUNIT 5"/>
    <property type="match status" value="1"/>
</dbReference>
<reference evidence="6" key="1">
    <citation type="submission" date="2018-02" db="EMBL/GenBank/DDBJ databases">
        <authorList>
            <person name="Cohen D.B."/>
            <person name="Kent A.D."/>
        </authorList>
    </citation>
    <scope>NUCLEOTIDE SEQUENCE</scope>
</reference>
<evidence type="ECO:0000313" key="6">
    <source>
        <dbReference type="EMBL" id="SPC83685.1"/>
    </source>
</evidence>
<feature type="transmembrane region" description="Helical" evidence="5">
    <location>
        <begin position="360"/>
        <end position="384"/>
    </location>
</feature>
<name>A0A2N9F9B1_FAGSY</name>
<protein>
    <recommendedName>
        <fullName evidence="7">Reverse transcriptase zinc-binding domain-containing protein</fullName>
    </recommendedName>
</protein>
<keyword evidence="5" id="KW-0812">Transmembrane</keyword>
<evidence type="ECO:0008006" key="7">
    <source>
        <dbReference type="Google" id="ProtNLM"/>
    </source>
</evidence>
<dbReference type="PANTHER" id="PTHR12830">
    <property type="entry name" value="ANAPHASE-PROMOTING COMPLEX SUBUNIT 5"/>
    <property type="match status" value="1"/>
</dbReference>
<dbReference type="AlphaFoldDB" id="A0A2N9F9B1"/>
<evidence type="ECO:0000256" key="4">
    <source>
        <dbReference type="ARBA" id="ARBA00023306"/>
    </source>
</evidence>
<dbReference type="InterPro" id="IPR037679">
    <property type="entry name" value="Apc5"/>
</dbReference>
<evidence type="ECO:0000256" key="5">
    <source>
        <dbReference type="SAM" id="Phobius"/>
    </source>
</evidence>
<dbReference type="GO" id="GO:0031145">
    <property type="term" value="P:anaphase-promoting complex-dependent catabolic process"/>
    <property type="evidence" value="ECO:0007669"/>
    <property type="project" value="TreeGrafter"/>
</dbReference>
<evidence type="ECO:0000256" key="1">
    <source>
        <dbReference type="ARBA" id="ARBA00022618"/>
    </source>
</evidence>
<dbReference type="GO" id="GO:0051301">
    <property type="term" value="P:cell division"/>
    <property type="evidence" value="ECO:0007669"/>
    <property type="project" value="UniProtKB-KW"/>
</dbReference>
<dbReference type="GO" id="GO:0045842">
    <property type="term" value="P:positive regulation of mitotic metaphase/anaphase transition"/>
    <property type="evidence" value="ECO:0007669"/>
    <property type="project" value="TreeGrafter"/>
</dbReference>
<evidence type="ECO:0000256" key="2">
    <source>
        <dbReference type="ARBA" id="ARBA00022776"/>
    </source>
</evidence>
<dbReference type="GO" id="GO:0005680">
    <property type="term" value="C:anaphase-promoting complex"/>
    <property type="evidence" value="ECO:0007669"/>
    <property type="project" value="InterPro"/>
</dbReference>
<sequence>MAGIVKPPGAFAITPHKVSACILLQIYAPSVQISVPFPFSSVAQHNRLGLFLLALTKSCDDILEPKLDELISQLREVCGLSNHRFIDHLTSRLSALSAPDDLFNFFTDMRGILGGPESGVMEDDQVILDPGSTLGMFLRRCILAFNLLSFEIDGQTEFVNKSLGNLLRCLVGETNKNWELILSTIQLAYNSFVGVSPCEVVHGYPPKKPLDQLPMSPHVRVFEFAEAFAQHLHDLHHEIRRKIQARKWLWRYATEPMSLWRRVVASKYGSQWGGWCSNQGRAPHGSLRDSFPVLFRLARNQEAIVADYLHVHGHTHSWDIEFSRSVQDWEVAVVDTFMEPSPLFSWRSVWKAKVPSRVAFFLWTATLGVWWIFSIVGMVAWVGVKLGKSGKQYLTVSCGVSGVSGMLEPLMGRNLLSRL</sequence>
<gene>
    <name evidence="6" type="ORF">FSB_LOCUS11567</name>
</gene>
<keyword evidence="5" id="KW-1133">Transmembrane helix</keyword>
<dbReference type="EMBL" id="OIVN01000665">
    <property type="protein sequence ID" value="SPC83685.1"/>
    <property type="molecule type" value="Genomic_DNA"/>
</dbReference>
<dbReference type="GO" id="GO:0003676">
    <property type="term" value="F:nucleic acid binding"/>
    <property type="evidence" value="ECO:0007669"/>
    <property type="project" value="InterPro"/>
</dbReference>
<dbReference type="GO" id="GO:0070979">
    <property type="term" value="P:protein K11-linked ubiquitination"/>
    <property type="evidence" value="ECO:0007669"/>
    <property type="project" value="TreeGrafter"/>
</dbReference>
<keyword evidence="2" id="KW-0498">Mitosis</keyword>
<organism evidence="6">
    <name type="scientific">Fagus sylvatica</name>
    <name type="common">Beechnut</name>
    <dbReference type="NCBI Taxonomy" id="28930"/>
    <lineage>
        <taxon>Eukaryota</taxon>
        <taxon>Viridiplantae</taxon>
        <taxon>Streptophyta</taxon>
        <taxon>Embryophyta</taxon>
        <taxon>Tracheophyta</taxon>
        <taxon>Spermatophyta</taxon>
        <taxon>Magnoliopsida</taxon>
        <taxon>eudicotyledons</taxon>
        <taxon>Gunneridae</taxon>
        <taxon>Pentapetalae</taxon>
        <taxon>rosids</taxon>
        <taxon>fabids</taxon>
        <taxon>Fagales</taxon>
        <taxon>Fagaceae</taxon>
        <taxon>Fagus</taxon>
    </lineage>
</organism>
<keyword evidence="1" id="KW-0132">Cell division</keyword>
<proteinExistence type="predicted"/>
<dbReference type="InterPro" id="IPR036397">
    <property type="entry name" value="RNaseH_sf"/>
</dbReference>
<keyword evidence="5" id="KW-0472">Membrane</keyword>
<dbReference type="Gene3D" id="3.30.420.10">
    <property type="entry name" value="Ribonuclease H-like superfamily/Ribonuclease H"/>
    <property type="match status" value="1"/>
</dbReference>